<name>X0S2W8_9ZZZZ</name>
<protein>
    <recommendedName>
        <fullName evidence="1">Transporter-associated domain-containing protein</fullName>
    </recommendedName>
</protein>
<proteinExistence type="predicted"/>
<dbReference type="InterPro" id="IPR036318">
    <property type="entry name" value="FAD-bd_PCMH-like_sf"/>
</dbReference>
<evidence type="ECO:0000313" key="2">
    <source>
        <dbReference type="EMBL" id="GAF69561.1"/>
    </source>
</evidence>
<dbReference type="InterPro" id="IPR005170">
    <property type="entry name" value="Transptr-assoc_dom"/>
</dbReference>
<comment type="caution">
    <text evidence="2">The sequence shown here is derived from an EMBL/GenBank/DDBJ whole genome shotgun (WGS) entry which is preliminary data.</text>
</comment>
<gene>
    <name evidence="2" type="ORF">S01H1_04928</name>
</gene>
<feature type="non-terminal residue" evidence="2">
    <location>
        <position position="1"/>
    </location>
</feature>
<feature type="domain" description="Transporter-associated" evidence="1">
    <location>
        <begin position="1"/>
        <end position="73"/>
    </location>
</feature>
<evidence type="ECO:0000259" key="1">
    <source>
        <dbReference type="SMART" id="SM01091"/>
    </source>
</evidence>
<dbReference type="GO" id="GO:0050660">
    <property type="term" value="F:flavin adenine dinucleotide binding"/>
    <property type="evidence" value="ECO:0007669"/>
    <property type="project" value="InterPro"/>
</dbReference>
<dbReference type="AlphaFoldDB" id="X0S2W8"/>
<dbReference type="EMBL" id="BARS01002576">
    <property type="protein sequence ID" value="GAF69561.1"/>
    <property type="molecule type" value="Genomic_DNA"/>
</dbReference>
<reference evidence="2" key="1">
    <citation type="journal article" date="2014" name="Front. Microbiol.">
        <title>High frequency of phylogenetically diverse reductive dehalogenase-homologous genes in deep subseafloor sedimentary metagenomes.</title>
        <authorList>
            <person name="Kawai M."/>
            <person name="Futagami T."/>
            <person name="Toyoda A."/>
            <person name="Takaki Y."/>
            <person name="Nishi S."/>
            <person name="Hori S."/>
            <person name="Arai W."/>
            <person name="Tsubouchi T."/>
            <person name="Morono Y."/>
            <person name="Uchiyama I."/>
            <person name="Ito T."/>
            <person name="Fujiyama A."/>
            <person name="Inagaki F."/>
            <person name="Takami H."/>
        </authorList>
    </citation>
    <scope>NUCLEOTIDE SEQUENCE</scope>
    <source>
        <strain evidence="2">Expedition CK06-06</strain>
    </source>
</reference>
<dbReference type="Gene3D" id="3.30.465.10">
    <property type="match status" value="1"/>
</dbReference>
<dbReference type="SMART" id="SM01091">
    <property type="entry name" value="CorC_HlyC"/>
    <property type="match status" value="1"/>
</dbReference>
<dbReference type="InterPro" id="IPR016169">
    <property type="entry name" value="FAD-bd_PCMH_sub2"/>
</dbReference>
<organism evidence="2">
    <name type="scientific">marine sediment metagenome</name>
    <dbReference type="NCBI Taxonomy" id="412755"/>
    <lineage>
        <taxon>unclassified sequences</taxon>
        <taxon>metagenomes</taxon>
        <taxon>ecological metagenomes</taxon>
    </lineage>
</organism>
<accession>X0S2W8</accession>
<dbReference type="SUPFAM" id="SSF56176">
    <property type="entry name" value="FAD-binding/transporter-associated domain-like"/>
    <property type="match status" value="1"/>
</dbReference>
<sequence>TYRVSGDLSVRVWADRFAVGEIDRPVDTVAGLILSKLGRLPGVGDSVRIRNLTLTVEAMQRRRIERVLLHRIMNETGREGGLS</sequence>
<dbReference type="Pfam" id="PF03471">
    <property type="entry name" value="CorC_HlyC"/>
    <property type="match status" value="1"/>
</dbReference>